<feature type="transmembrane region" description="Helical" evidence="8">
    <location>
        <begin position="12"/>
        <end position="29"/>
    </location>
</feature>
<evidence type="ECO:0000256" key="2">
    <source>
        <dbReference type="ARBA" id="ARBA00008873"/>
    </source>
</evidence>
<accession>A0A2V3IY71</accession>
<evidence type="ECO:0000256" key="7">
    <source>
        <dbReference type="ARBA" id="ARBA00023136"/>
    </source>
</evidence>
<keyword evidence="5 8" id="KW-1133">Transmembrane helix</keyword>
<dbReference type="PANTHER" id="PTHR45755">
    <property type="match status" value="1"/>
</dbReference>
<dbReference type="STRING" id="448386.A0A2V3IY71"/>
<feature type="transmembrane region" description="Helical" evidence="8">
    <location>
        <begin position="35"/>
        <end position="54"/>
    </location>
</feature>
<name>A0A2V3IY71_9FLOR</name>
<dbReference type="GO" id="GO:0016020">
    <property type="term" value="C:membrane"/>
    <property type="evidence" value="ECO:0007669"/>
    <property type="project" value="UniProtKB-SubCell"/>
</dbReference>
<keyword evidence="7 8" id="KW-0472">Membrane</keyword>
<keyword evidence="6" id="KW-0406">Ion transport</keyword>
<evidence type="ECO:0000256" key="8">
    <source>
        <dbReference type="SAM" id="Phobius"/>
    </source>
</evidence>
<comment type="similarity">
    <text evidence="2">Belongs to the cation diffusion facilitator (CDF) transporter (TC 2.A.4) family. SLC30A subfamily.</text>
</comment>
<dbReference type="EMBL" id="NBIV01000035">
    <property type="protein sequence ID" value="PXF46627.1"/>
    <property type="molecule type" value="Genomic_DNA"/>
</dbReference>
<dbReference type="AlphaFoldDB" id="A0A2V3IY71"/>
<gene>
    <name evidence="9" type="ORF">BWQ96_03616</name>
</gene>
<comment type="subcellular location">
    <subcellularLocation>
        <location evidence="1">Membrane</location>
        <topology evidence="1">Multi-pass membrane protein</topology>
    </subcellularLocation>
</comment>
<comment type="caution">
    <text evidence="9">The sequence shown here is derived from an EMBL/GenBank/DDBJ whole genome shotgun (WGS) entry which is preliminary data.</text>
</comment>
<feature type="transmembrane region" description="Helical" evidence="8">
    <location>
        <begin position="169"/>
        <end position="190"/>
    </location>
</feature>
<organism evidence="9 10">
    <name type="scientific">Gracilariopsis chorda</name>
    <dbReference type="NCBI Taxonomy" id="448386"/>
    <lineage>
        <taxon>Eukaryota</taxon>
        <taxon>Rhodophyta</taxon>
        <taxon>Florideophyceae</taxon>
        <taxon>Rhodymeniophycidae</taxon>
        <taxon>Gracilariales</taxon>
        <taxon>Gracilariaceae</taxon>
        <taxon>Gracilariopsis</taxon>
    </lineage>
</organism>
<keyword evidence="3" id="KW-0813">Transport</keyword>
<evidence type="ECO:0000256" key="3">
    <source>
        <dbReference type="ARBA" id="ARBA00022448"/>
    </source>
</evidence>
<protein>
    <submittedName>
        <fullName evidence="9">Metal tolerance protein 8</fullName>
    </submittedName>
</protein>
<reference evidence="9 10" key="1">
    <citation type="journal article" date="2018" name="Mol. Biol. Evol.">
        <title>Analysis of the draft genome of the red seaweed Gracilariopsis chorda provides insights into genome size evolution in Rhodophyta.</title>
        <authorList>
            <person name="Lee J."/>
            <person name="Yang E.C."/>
            <person name="Graf L."/>
            <person name="Yang J.H."/>
            <person name="Qiu H."/>
            <person name="Zel Zion U."/>
            <person name="Chan C.X."/>
            <person name="Stephens T.G."/>
            <person name="Weber A.P.M."/>
            <person name="Boo G.H."/>
            <person name="Boo S.M."/>
            <person name="Kim K.M."/>
            <person name="Shin Y."/>
            <person name="Jung M."/>
            <person name="Lee S.J."/>
            <person name="Yim H.S."/>
            <person name="Lee J.H."/>
            <person name="Bhattacharya D."/>
            <person name="Yoon H.S."/>
        </authorList>
    </citation>
    <scope>NUCLEOTIDE SEQUENCE [LARGE SCALE GENOMIC DNA]</scope>
    <source>
        <strain evidence="9 10">SKKU-2015</strain>
        <tissue evidence="9">Whole body</tissue>
    </source>
</reference>
<evidence type="ECO:0000256" key="6">
    <source>
        <dbReference type="ARBA" id="ARBA00023065"/>
    </source>
</evidence>
<evidence type="ECO:0000256" key="1">
    <source>
        <dbReference type="ARBA" id="ARBA00004141"/>
    </source>
</evidence>
<feature type="transmembrane region" description="Helical" evidence="8">
    <location>
        <begin position="100"/>
        <end position="123"/>
    </location>
</feature>
<dbReference type="GO" id="GO:0006882">
    <property type="term" value="P:intracellular zinc ion homeostasis"/>
    <property type="evidence" value="ECO:0007669"/>
    <property type="project" value="InterPro"/>
</dbReference>
<keyword evidence="4 8" id="KW-0812">Transmembrane</keyword>
<dbReference type="PANTHER" id="PTHR45755:SF4">
    <property type="entry name" value="ZINC TRANSPORTER 7"/>
    <property type="match status" value="1"/>
</dbReference>
<proteinExistence type="inferred from homology"/>
<dbReference type="InterPro" id="IPR045316">
    <property type="entry name" value="Msc2-like"/>
</dbReference>
<dbReference type="SUPFAM" id="SSF161111">
    <property type="entry name" value="Cation efflux protein transmembrane domain-like"/>
    <property type="match status" value="1"/>
</dbReference>
<sequence length="286" mass="31196">MPVVSLSSSHIYATFTLVFTTLLLQTSIHDDHPHAIARASLQFLTALALLPVCKRPQQPKSLTARWPVLAAFLLCLTLLIDAVLRVLTALEVLLYNLPRVIFQSHFALVLARLLVTCFAMFALRTLAAPPTSKHTPPRSPAIRAMYIHAVGATLANASDLLGLVCNSALPSAIFDTLASIFTILIVVPLFRHTTRILMHAAPYGIGATIEARRDAVMKLDGVLHCGDIHIWEEGEGLVVGTICVLVEIHVDKASVLDTTARAFDGIVDDLTIQVESCRSDDDQHRM</sequence>
<evidence type="ECO:0000256" key="5">
    <source>
        <dbReference type="ARBA" id="ARBA00022989"/>
    </source>
</evidence>
<evidence type="ECO:0000313" key="10">
    <source>
        <dbReference type="Proteomes" id="UP000247409"/>
    </source>
</evidence>
<dbReference type="GO" id="GO:0005385">
    <property type="term" value="F:zinc ion transmembrane transporter activity"/>
    <property type="evidence" value="ECO:0007669"/>
    <property type="project" value="InterPro"/>
</dbReference>
<dbReference type="InterPro" id="IPR027469">
    <property type="entry name" value="Cation_efflux_TMD_sf"/>
</dbReference>
<evidence type="ECO:0000313" key="9">
    <source>
        <dbReference type="EMBL" id="PXF46627.1"/>
    </source>
</evidence>
<feature type="transmembrane region" description="Helical" evidence="8">
    <location>
        <begin position="66"/>
        <end position="88"/>
    </location>
</feature>
<dbReference type="GO" id="GO:0005794">
    <property type="term" value="C:Golgi apparatus"/>
    <property type="evidence" value="ECO:0007669"/>
    <property type="project" value="TreeGrafter"/>
</dbReference>
<dbReference type="Proteomes" id="UP000247409">
    <property type="component" value="Unassembled WGS sequence"/>
</dbReference>
<keyword evidence="10" id="KW-1185">Reference proteome</keyword>
<evidence type="ECO:0000256" key="4">
    <source>
        <dbReference type="ARBA" id="ARBA00022692"/>
    </source>
</evidence>
<dbReference type="OrthoDB" id="9944568at2759"/>
<feature type="transmembrane region" description="Helical" evidence="8">
    <location>
        <begin position="144"/>
        <end position="163"/>
    </location>
</feature>